<evidence type="ECO:0000256" key="1">
    <source>
        <dbReference type="SAM" id="MobiDB-lite"/>
    </source>
</evidence>
<sequence>MFLQTENRVSGWLDYHEFVDGFNKIYAVDPKTAKLGIEQLKAWNIKNDKSVFVESTYRLRELLLCNDRSPKTLDNLFYIIQKIGKRIISKVPKDDQYFKTLAKYVSDLDFEINRDEIIDLAIFVFNFLKDCFWKKTIETRQKKIDEYTESLTQYFVDSQTQEYIVNGKSSFILFFSPHFVDLLCNEEEEIFGFEKSKFIEKLPKFLEEVDSQLNNKYKTGFILELAEHLIQGSEWAIEILNYFIEEKICNIETLSEFVFCFPTISEQAESFFEQHEIPIKLSNNNIWPSSPIGTCPYLAPPGDIDSSLVGFAESDKPKNKSQKPKNDTKKQIKTDPKATVKIQTRNFITKGPKIEKPGPKIEKPTISVEKPSSKKMIITFAPKKINDSDK</sequence>
<dbReference type="AlphaFoldDB" id="A0A1J4K4W3"/>
<dbReference type="EMBL" id="MLAK01000782">
    <property type="protein sequence ID" value="OHT04756.1"/>
    <property type="molecule type" value="Genomic_DNA"/>
</dbReference>
<feature type="compositionally biased region" description="Basic and acidic residues" evidence="1">
    <location>
        <begin position="352"/>
        <end position="363"/>
    </location>
</feature>
<dbReference type="GeneID" id="94827649"/>
<reference evidence="2" key="1">
    <citation type="submission" date="2016-10" db="EMBL/GenBank/DDBJ databases">
        <authorList>
            <person name="Benchimol M."/>
            <person name="Almeida L.G."/>
            <person name="Vasconcelos A.T."/>
            <person name="Perreira-Neves A."/>
            <person name="Rosa I.A."/>
            <person name="Tasca T."/>
            <person name="Bogo M.R."/>
            <person name="de Souza W."/>
        </authorList>
    </citation>
    <scope>NUCLEOTIDE SEQUENCE [LARGE SCALE GENOMIC DNA]</scope>
    <source>
        <strain evidence="2">K</strain>
    </source>
</reference>
<dbReference type="RefSeq" id="XP_068357892.1">
    <property type="nucleotide sequence ID" value="XM_068492945.1"/>
</dbReference>
<dbReference type="Proteomes" id="UP000179807">
    <property type="component" value="Unassembled WGS sequence"/>
</dbReference>
<name>A0A1J4K4W3_9EUKA</name>
<accession>A0A1J4K4W3</accession>
<keyword evidence="3" id="KW-1185">Reference proteome</keyword>
<gene>
    <name evidence="2" type="ORF">TRFO_06196</name>
</gene>
<evidence type="ECO:0000313" key="3">
    <source>
        <dbReference type="Proteomes" id="UP000179807"/>
    </source>
</evidence>
<dbReference type="VEuPathDB" id="TrichDB:TRFO_06196"/>
<proteinExistence type="predicted"/>
<evidence type="ECO:0000313" key="2">
    <source>
        <dbReference type="EMBL" id="OHT04756.1"/>
    </source>
</evidence>
<feature type="compositionally biased region" description="Basic and acidic residues" evidence="1">
    <location>
        <begin position="313"/>
        <end position="338"/>
    </location>
</feature>
<feature type="region of interest" description="Disordered" evidence="1">
    <location>
        <begin position="310"/>
        <end position="369"/>
    </location>
</feature>
<protein>
    <submittedName>
        <fullName evidence="2">Uncharacterized protein</fullName>
    </submittedName>
</protein>
<comment type="caution">
    <text evidence="2">The sequence shown here is derived from an EMBL/GenBank/DDBJ whole genome shotgun (WGS) entry which is preliminary data.</text>
</comment>
<organism evidence="2 3">
    <name type="scientific">Tritrichomonas foetus</name>
    <dbReference type="NCBI Taxonomy" id="1144522"/>
    <lineage>
        <taxon>Eukaryota</taxon>
        <taxon>Metamonada</taxon>
        <taxon>Parabasalia</taxon>
        <taxon>Tritrichomonadida</taxon>
        <taxon>Tritrichomonadidae</taxon>
        <taxon>Tritrichomonas</taxon>
    </lineage>
</organism>